<comment type="cofactor">
    <cofactor evidence="1">
        <name>Fe(2+)</name>
        <dbReference type="ChEBI" id="CHEBI:29033"/>
    </cofactor>
</comment>
<evidence type="ECO:0000256" key="11">
    <source>
        <dbReference type="ARBA" id="ARBA00030363"/>
    </source>
</evidence>
<keyword evidence="22" id="KW-1185">Reference proteome</keyword>
<dbReference type="Pfam" id="PF02668">
    <property type="entry name" value="TauD"/>
    <property type="match status" value="1"/>
</dbReference>
<keyword evidence="8" id="KW-0223">Dioxygenase</keyword>
<comment type="catalytic activity">
    <reaction evidence="15">
        <text>N(6),N(6),N(6)-trimethyl-L-lysine + 2-oxoglutarate + O2 = (3S)-3-hydroxy-N(6),N(6),N(6)-trimethyl-L-lysine + succinate + CO2</text>
        <dbReference type="Rhea" id="RHEA:14181"/>
        <dbReference type="ChEBI" id="CHEBI:15379"/>
        <dbReference type="ChEBI" id="CHEBI:16526"/>
        <dbReference type="ChEBI" id="CHEBI:16810"/>
        <dbReference type="ChEBI" id="CHEBI:30031"/>
        <dbReference type="ChEBI" id="CHEBI:58100"/>
        <dbReference type="ChEBI" id="CHEBI:141499"/>
        <dbReference type="EC" id="1.14.11.8"/>
    </reaction>
</comment>
<dbReference type="Proteomes" id="UP000626109">
    <property type="component" value="Unassembled WGS sequence"/>
</dbReference>
<dbReference type="InterPro" id="IPR038492">
    <property type="entry name" value="GBBH-like_N_sf"/>
</dbReference>
<evidence type="ECO:0000256" key="10">
    <source>
        <dbReference type="ARBA" id="ARBA00023004"/>
    </source>
</evidence>
<dbReference type="InterPro" id="IPR003819">
    <property type="entry name" value="TauD/TfdA-like"/>
</dbReference>
<dbReference type="PANTHER" id="PTHR10696">
    <property type="entry name" value="GAMMA-BUTYROBETAINE HYDROXYLASE-RELATED"/>
    <property type="match status" value="1"/>
</dbReference>
<dbReference type="InterPro" id="IPR050411">
    <property type="entry name" value="AlphaKG_dependent_hydroxylases"/>
</dbReference>
<feature type="domain" description="TauD/TfdA-like" evidence="17">
    <location>
        <begin position="209"/>
        <end position="461"/>
    </location>
</feature>
<dbReference type="GO" id="GO:0050353">
    <property type="term" value="F:trimethyllysine dioxygenase activity"/>
    <property type="evidence" value="ECO:0007669"/>
    <property type="project" value="UniProtKB-EC"/>
</dbReference>
<evidence type="ECO:0000259" key="17">
    <source>
        <dbReference type="Pfam" id="PF02668"/>
    </source>
</evidence>
<dbReference type="SUPFAM" id="SSF51197">
    <property type="entry name" value="Clavaminate synthase-like"/>
    <property type="match status" value="1"/>
</dbReference>
<gene>
    <name evidence="19" type="ORF">PGLA1383_LOCUS26731</name>
    <name evidence="20" type="ORF">PGLA2088_LOCUS18696</name>
</gene>
<evidence type="ECO:0000256" key="12">
    <source>
        <dbReference type="ARBA" id="ARBA00031778"/>
    </source>
</evidence>
<evidence type="ECO:0000256" key="5">
    <source>
        <dbReference type="ARBA" id="ARBA00012267"/>
    </source>
</evidence>
<dbReference type="EMBL" id="CAJNNV010024080">
    <property type="protein sequence ID" value="CAE8608894.1"/>
    <property type="molecule type" value="Genomic_DNA"/>
</dbReference>
<keyword evidence="7" id="KW-0124">Carnitine biosynthesis</keyword>
<evidence type="ECO:0000256" key="15">
    <source>
        <dbReference type="ARBA" id="ARBA00049334"/>
    </source>
</evidence>
<comment type="caution">
    <text evidence="20">The sequence shown here is derived from an EMBL/GenBank/DDBJ whole genome shotgun (WGS) entry which is preliminary data.</text>
</comment>
<evidence type="ECO:0000259" key="18">
    <source>
        <dbReference type="Pfam" id="PF06155"/>
    </source>
</evidence>
<dbReference type="Gene3D" id="3.60.130.10">
    <property type="entry name" value="Clavaminate synthase-like"/>
    <property type="match status" value="1"/>
</dbReference>
<keyword evidence="9" id="KW-0560">Oxidoreductase</keyword>
<organism evidence="20 21">
    <name type="scientific">Polarella glacialis</name>
    <name type="common">Dinoflagellate</name>
    <dbReference type="NCBI Taxonomy" id="89957"/>
    <lineage>
        <taxon>Eukaryota</taxon>
        <taxon>Sar</taxon>
        <taxon>Alveolata</taxon>
        <taxon>Dinophyceae</taxon>
        <taxon>Suessiales</taxon>
        <taxon>Suessiaceae</taxon>
        <taxon>Polarella</taxon>
    </lineage>
</organism>
<dbReference type="InterPro" id="IPR042098">
    <property type="entry name" value="TauD-like_sf"/>
</dbReference>
<dbReference type="OMA" id="NNRRISH"/>
<evidence type="ECO:0000256" key="1">
    <source>
        <dbReference type="ARBA" id="ARBA00001954"/>
    </source>
</evidence>
<evidence type="ECO:0000313" key="19">
    <source>
        <dbReference type="EMBL" id="CAE8608894.1"/>
    </source>
</evidence>
<evidence type="ECO:0000313" key="20">
    <source>
        <dbReference type="EMBL" id="CAE8673840.1"/>
    </source>
</evidence>
<comment type="pathway">
    <text evidence="3">Amine and polyamine biosynthesis; carnitine biosynthesis.</text>
</comment>
<dbReference type="InterPro" id="IPR010376">
    <property type="entry name" value="GBBH-like_N"/>
</dbReference>
<evidence type="ECO:0000256" key="6">
    <source>
        <dbReference type="ARBA" id="ARBA00022723"/>
    </source>
</evidence>
<dbReference type="PANTHER" id="PTHR10696:SF51">
    <property type="entry name" value="TRIMETHYLLYSINE DIOXYGENASE, MITOCHONDRIAL"/>
    <property type="match status" value="1"/>
</dbReference>
<comment type="cofactor">
    <cofactor evidence="2">
        <name>L-ascorbate</name>
        <dbReference type="ChEBI" id="CHEBI:38290"/>
    </cofactor>
</comment>
<feature type="region of interest" description="Disordered" evidence="16">
    <location>
        <begin position="1"/>
        <end position="36"/>
    </location>
</feature>
<reference evidence="20" key="1">
    <citation type="submission" date="2021-02" db="EMBL/GenBank/DDBJ databases">
        <authorList>
            <person name="Dougan E. K."/>
            <person name="Rhodes N."/>
            <person name="Thang M."/>
            <person name="Chan C."/>
        </authorList>
    </citation>
    <scope>NUCLEOTIDE SEQUENCE</scope>
</reference>
<dbReference type="GO" id="GO:0045329">
    <property type="term" value="P:carnitine biosynthetic process"/>
    <property type="evidence" value="ECO:0007669"/>
    <property type="project" value="UniProtKB-KW"/>
</dbReference>
<dbReference type="GO" id="GO:0046872">
    <property type="term" value="F:metal ion binding"/>
    <property type="evidence" value="ECO:0007669"/>
    <property type="project" value="UniProtKB-KW"/>
</dbReference>
<evidence type="ECO:0000313" key="22">
    <source>
        <dbReference type="Proteomes" id="UP000654075"/>
    </source>
</evidence>
<evidence type="ECO:0000256" key="2">
    <source>
        <dbReference type="ARBA" id="ARBA00001961"/>
    </source>
</evidence>
<comment type="similarity">
    <text evidence="4">Belongs to the gamma-BBH/TMLD family.</text>
</comment>
<evidence type="ECO:0000256" key="7">
    <source>
        <dbReference type="ARBA" id="ARBA00022873"/>
    </source>
</evidence>
<dbReference type="AlphaFoldDB" id="A0A813JDK6"/>
<dbReference type="Pfam" id="PF06155">
    <property type="entry name" value="GBBH-like_N"/>
    <property type="match status" value="1"/>
</dbReference>
<dbReference type="EC" id="1.14.11.8" evidence="5"/>
<accession>A0A813JDK6</accession>
<evidence type="ECO:0000256" key="9">
    <source>
        <dbReference type="ARBA" id="ARBA00023002"/>
    </source>
</evidence>
<evidence type="ECO:0000256" key="13">
    <source>
        <dbReference type="ARBA" id="ARBA00032283"/>
    </source>
</evidence>
<evidence type="ECO:0000256" key="8">
    <source>
        <dbReference type="ARBA" id="ARBA00022964"/>
    </source>
</evidence>
<dbReference type="EMBL" id="CAJNNW010024711">
    <property type="protein sequence ID" value="CAE8673840.1"/>
    <property type="molecule type" value="Genomic_DNA"/>
</dbReference>
<keyword evidence="6" id="KW-0479">Metal-binding</keyword>
<proteinExistence type="inferred from homology"/>
<dbReference type="GO" id="GO:0005739">
    <property type="term" value="C:mitochondrion"/>
    <property type="evidence" value="ECO:0007669"/>
    <property type="project" value="TreeGrafter"/>
</dbReference>
<dbReference type="OrthoDB" id="406634at2759"/>
<evidence type="ECO:0000313" key="21">
    <source>
        <dbReference type="Proteomes" id="UP000626109"/>
    </source>
</evidence>
<sequence>MMMKMLRSVKRSGLRGHPGLQRALRPSGSLATHTSEKPSFVSAAVSPIRDCDVKQVSLSQKGRQVEVDFSDGTSFTFHGLWLRDACRGKHWVAEVPGEKILSRIPTATGCDGTVRSAAVRDGELEILWGSSASSTSNFSGGFLRMYAPIVGKPSKQTVEKPLEAQHHEKKADFKWLEPYSGFHGVPAPAKDQLELWKNQGVRDQFQHRDFTKVRGDNAANLEMMKALMRHGVLIIDGVPAVSDGHDGSLVRDFTDSCLGGMQKDPARTDANWVITRKEAAQSISYAQDLRLNNHSDQSVPAHGIPALCLVVHYVEGTGTNTLVDAYAVAEAIRERDPAAFKMLTTYGSCQERDYVRSRVDSTQAGTQGMLISTKKPIIQLDHLGQVVRAQYNEVFRTPVTLSFDKFEDWFRAYSLWVEMIHGPEFEVEVPISAGQMLVLDNWRVLHGRAGGKSSPNRTIMGGTVVREAFMSRAIQLMGATYPVPDYA</sequence>
<evidence type="ECO:0000256" key="14">
    <source>
        <dbReference type="ARBA" id="ARBA00046008"/>
    </source>
</evidence>
<keyword evidence="10" id="KW-0408">Iron</keyword>
<evidence type="ECO:0000256" key="16">
    <source>
        <dbReference type="SAM" id="MobiDB-lite"/>
    </source>
</evidence>
<name>A0A813JDK6_POLGL</name>
<dbReference type="Proteomes" id="UP000654075">
    <property type="component" value="Unassembled WGS sequence"/>
</dbReference>
<protein>
    <recommendedName>
        <fullName evidence="5">trimethyllysine dioxygenase</fullName>
        <ecNumber evidence="5">1.14.11.8</ecNumber>
    </recommendedName>
    <alternativeName>
        <fullName evidence="12">Epsilon-trimethyllysine 2-oxoglutarate dioxygenase</fullName>
    </alternativeName>
    <alternativeName>
        <fullName evidence="11">TML hydroxylase</fullName>
    </alternativeName>
    <alternativeName>
        <fullName evidence="13">TML-alpha-ketoglutarate dioxygenase</fullName>
    </alternativeName>
</protein>
<dbReference type="Gene3D" id="3.30.2020.30">
    <property type="match status" value="1"/>
</dbReference>
<feature type="domain" description="Gamma-butyrobetaine hydroxylase-like N-terminal" evidence="18">
    <location>
        <begin position="57"/>
        <end position="102"/>
    </location>
</feature>
<comment type="function">
    <text evidence="14">Converts trimethyllysine (TML) into hydroxytrimethyllysine (HTML).</text>
</comment>
<evidence type="ECO:0000256" key="3">
    <source>
        <dbReference type="ARBA" id="ARBA00005022"/>
    </source>
</evidence>
<evidence type="ECO:0000256" key="4">
    <source>
        <dbReference type="ARBA" id="ARBA00008654"/>
    </source>
</evidence>